<keyword evidence="5" id="KW-0408">Iron</keyword>
<comment type="caution">
    <text evidence="9">The sequence shown here is derived from an EMBL/GenBank/DDBJ whole genome shotgun (WGS) entry which is preliminary data.</text>
</comment>
<protein>
    <submittedName>
        <fullName evidence="9">Oxidoreductase</fullName>
    </submittedName>
</protein>
<keyword evidence="6" id="KW-0411">Iron-sulfur</keyword>
<dbReference type="Pfam" id="PF01077">
    <property type="entry name" value="NIR_SIR"/>
    <property type="match status" value="1"/>
</dbReference>
<dbReference type="GO" id="GO:0046872">
    <property type="term" value="F:metal ion binding"/>
    <property type="evidence" value="ECO:0007669"/>
    <property type="project" value="UniProtKB-KW"/>
</dbReference>
<dbReference type="SUPFAM" id="SSF55124">
    <property type="entry name" value="Nitrite/Sulfite reductase N-terminal domain-like"/>
    <property type="match status" value="2"/>
</dbReference>
<evidence type="ECO:0000256" key="5">
    <source>
        <dbReference type="ARBA" id="ARBA00023004"/>
    </source>
</evidence>
<dbReference type="Pfam" id="PF03460">
    <property type="entry name" value="NIR_SIR_ferr"/>
    <property type="match status" value="2"/>
</dbReference>
<evidence type="ECO:0000259" key="8">
    <source>
        <dbReference type="Pfam" id="PF03460"/>
    </source>
</evidence>
<dbReference type="GO" id="GO:0016491">
    <property type="term" value="F:oxidoreductase activity"/>
    <property type="evidence" value="ECO:0007669"/>
    <property type="project" value="UniProtKB-KW"/>
</dbReference>
<name>A0A0F4TU43_PSEFL</name>
<keyword evidence="3" id="KW-0479">Metal-binding</keyword>
<dbReference type="PATRIC" id="fig|294.132.peg.954"/>
<dbReference type="GO" id="GO:0020037">
    <property type="term" value="F:heme binding"/>
    <property type="evidence" value="ECO:0007669"/>
    <property type="project" value="InterPro"/>
</dbReference>
<dbReference type="PANTHER" id="PTHR32439:SF9">
    <property type="entry name" value="BLR3264 PROTEIN"/>
    <property type="match status" value="1"/>
</dbReference>
<feature type="domain" description="Nitrite/Sulfite reductase ferredoxin-like" evidence="8">
    <location>
        <begin position="29"/>
        <end position="85"/>
    </location>
</feature>
<dbReference type="Gene3D" id="3.30.413.10">
    <property type="entry name" value="Sulfite Reductase Hemoprotein, domain 1"/>
    <property type="match status" value="2"/>
</dbReference>
<dbReference type="InterPro" id="IPR012798">
    <property type="entry name" value="Cbl_synth_CobG-like"/>
</dbReference>
<organism evidence="9 10">
    <name type="scientific">Pseudomonas fluorescens</name>
    <dbReference type="NCBI Taxonomy" id="294"/>
    <lineage>
        <taxon>Bacteria</taxon>
        <taxon>Pseudomonadati</taxon>
        <taxon>Pseudomonadota</taxon>
        <taxon>Gammaproteobacteria</taxon>
        <taxon>Pseudomonadales</taxon>
        <taxon>Pseudomonadaceae</taxon>
        <taxon>Pseudomonas</taxon>
    </lineage>
</organism>
<sequence length="440" mass="46686">MKSRQIPNRLRPSACPGLLRVVQALDGGICRIKLDGGAIGAHQAIAVADAAERYASGAIEATNRANLQIRGIGNEQAALIDSLLAADLGPRTAAGDDVRNLMLSPGAGIDRRMLFDTRPLAGQILATLQSHEAFYDLSAKFAVQLDGGEDLAMLEHPHDLWLSAFEQDGEQRLAFGLAGCPTDSPAGSVALADGHTLVVAVLELFLELARPEQARMRHLLDEYPIEDVLLRLAERVPLQAVVGWQRVSGFSDLHLGAHPQAESGVIYVGAVPPLGRLDPAMLRGVAYLAREFGDSSLRFTPWQSLLLPNVRMDNAAEVMGRLQRLGLSCEAGQPLSRLIACTGSSGCAKGLAETKGDALQLAALLHSHGPALNMHLSGCPRSCAAAHTAPVTLLAVAHGHYDLYFRDAAQPGFGALHARNLTIEAVAALLDARSRSPLDA</sequence>
<dbReference type="Proteomes" id="UP000033588">
    <property type="component" value="Unassembled WGS sequence"/>
</dbReference>
<dbReference type="OrthoDB" id="7459360at2"/>
<dbReference type="InterPro" id="IPR045854">
    <property type="entry name" value="NO2/SO3_Rdtase_4Fe4S_sf"/>
</dbReference>
<keyword evidence="1" id="KW-0004">4Fe-4S</keyword>
<keyword evidence="4" id="KW-0560">Oxidoreductase</keyword>
<dbReference type="AlphaFoldDB" id="A0A0F4TU43"/>
<reference evidence="9 10" key="1">
    <citation type="submission" date="2015-03" db="EMBL/GenBank/DDBJ databases">
        <title>Comparative genomics of Pseudomonas insights into diversity of traits involved in vanlence and defense.</title>
        <authorList>
            <person name="Qin Y."/>
        </authorList>
    </citation>
    <scope>NUCLEOTIDE SEQUENCE [LARGE SCALE GENOMIC DNA]</scope>
    <source>
        <strain evidence="9 10">C8</strain>
    </source>
</reference>
<gene>
    <name evidence="9" type="ORF">VC35_11050</name>
</gene>
<dbReference type="InterPro" id="IPR051329">
    <property type="entry name" value="NIR_SIR_4Fe-4S"/>
</dbReference>
<evidence type="ECO:0000259" key="7">
    <source>
        <dbReference type="Pfam" id="PF01077"/>
    </source>
</evidence>
<dbReference type="EMBL" id="LACC01000012">
    <property type="protein sequence ID" value="KJZ47569.1"/>
    <property type="molecule type" value="Genomic_DNA"/>
</dbReference>
<dbReference type="NCBIfam" id="TIGR02435">
    <property type="entry name" value="CobG"/>
    <property type="match status" value="1"/>
</dbReference>
<dbReference type="InterPro" id="IPR036136">
    <property type="entry name" value="Nit/Sulf_reduc_fer-like_dom_sf"/>
</dbReference>
<evidence type="ECO:0000256" key="6">
    <source>
        <dbReference type="ARBA" id="ARBA00023014"/>
    </source>
</evidence>
<evidence type="ECO:0000256" key="2">
    <source>
        <dbReference type="ARBA" id="ARBA00022617"/>
    </source>
</evidence>
<evidence type="ECO:0000256" key="1">
    <source>
        <dbReference type="ARBA" id="ARBA00022485"/>
    </source>
</evidence>
<accession>A0A0F4TU43</accession>
<dbReference type="SUPFAM" id="SSF56014">
    <property type="entry name" value="Nitrite and sulphite reductase 4Fe-4S domain-like"/>
    <property type="match status" value="2"/>
</dbReference>
<feature type="domain" description="Nitrite/sulphite reductase 4Fe-4S" evidence="7">
    <location>
        <begin position="95"/>
        <end position="232"/>
    </location>
</feature>
<feature type="domain" description="Nitrite/Sulfite reductase ferredoxin-like" evidence="8">
    <location>
        <begin position="258"/>
        <end position="324"/>
    </location>
</feature>
<dbReference type="PANTHER" id="PTHR32439">
    <property type="entry name" value="FERREDOXIN--NITRITE REDUCTASE, CHLOROPLASTIC"/>
    <property type="match status" value="1"/>
</dbReference>
<evidence type="ECO:0000313" key="9">
    <source>
        <dbReference type="EMBL" id="KJZ47569.1"/>
    </source>
</evidence>
<keyword evidence="2" id="KW-0349">Heme</keyword>
<dbReference type="InterPro" id="IPR006067">
    <property type="entry name" value="NO2/SO3_Rdtase_4Fe4S_dom"/>
</dbReference>
<proteinExistence type="predicted"/>
<dbReference type="InterPro" id="IPR005117">
    <property type="entry name" value="NiRdtase/SiRdtase_haem-b_fer"/>
</dbReference>
<evidence type="ECO:0000256" key="3">
    <source>
        <dbReference type="ARBA" id="ARBA00022723"/>
    </source>
</evidence>
<evidence type="ECO:0000313" key="10">
    <source>
        <dbReference type="Proteomes" id="UP000033588"/>
    </source>
</evidence>
<evidence type="ECO:0000256" key="4">
    <source>
        <dbReference type="ARBA" id="ARBA00023002"/>
    </source>
</evidence>
<dbReference type="GO" id="GO:0051539">
    <property type="term" value="F:4 iron, 4 sulfur cluster binding"/>
    <property type="evidence" value="ECO:0007669"/>
    <property type="project" value="UniProtKB-KW"/>
</dbReference>
<dbReference type="Gene3D" id="3.90.480.10">
    <property type="entry name" value="Sulfite Reductase Hemoprotein,Domain 2"/>
    <property type="match status" value="1"/>
</dbReference>